<protein>
    <submittedName>
        <fullName evidence="1">10800_t:CDS:1</fullName>
    </submittedName>
</protein>
<proteinExistence type="predicted"/>
<dbReference type="Proteomes" id="UP001153678">
    <property type="component" value="Unassembled WGS sequence"/>
</dbReference>
<gene>
    <name evidence="1" type="ORF">FWILDA_LOCUS19270</name>
</gene>
<reference evidence="1" key="1">
    <citation type="submission" date="2022-08" db="EMBL/GenBank/DDBJ databases">
        <authorList>
            <person name="Kallberg Y."/>
            <person name="Tangrot J."/>
            <person name="Rosling A."/>
        </authorList>
    </citation>
    <scope>NUCLEOTIDE SEQUENCE</scope>
    <source>
        <strain evidence="1">Wild A</strain>
    </source>
</reference>
<evidence type="ECO:0000313" key="1">
    <source>
        <dbReference type="EMBL" id="CAI2199833.1"/>
    </source>
</evidence>
<evidence type="ECO:0000313" key="2">
    <source>
        <dbReference type="Proteomes" id="UP001153678"/>
    </source>
</evidence>
<dbReference type="EMBL" id="CAMKVN010022434">
    <property type="protein sequence ID" value="CAI2199833.1"/>
    <property type="molecule type" value="Genomic_DNA"/>
</dbReference>
<dbReference type="OrthoDB" id="2435744at2759"/>
<accession>A0A9W4TAB8</accession>
<organism evidence="1 2">
    <name type="scientific">Funneliformis geosporum</name>
    <dbReference type="NCBI Taxonomy" id="1117311"/>
    <lineage>
        <taxon>Eukaryota</taxon>
        <taxon>Fungi</taxon>
        <taxon>Fungi incertae sedis</taxon>
        <taxon>Mucoromycota</taxon>
        <taxon>Glomeromycotina</taxon>
        <taxon>Glomeromycetes</taxon>
        <taxon>Glomerales</taxon>
        <taxon>Glomeraceae</taxon>
        <taxon>Funneliformis</taxon>
    </lineage>
</organism>
<keyword evidence="2" id="KW-1185">Reference proteome</keyword>
<dbReference type="AlphaFoldDB" id="A0A9W4TAB8"/>
<name>A0A9W4TAB8_9GLOM</name>
<feature type="non-terminal residue" evidence="1">
    <location>
        <position position="1"/>
    </location>
</feature>
<comment type="caution">
    <text evidence="1">The sequence shown here is derived from an EMBL/GenBank/DDBJ whole genome shotgun (WGS) entry which is preliminary data.</text>
</comment>
<sequence>KTAHDKQMVKPKSFDIGQKVLYYDAAKMNQFSGKLEPKWKGPYRIHEILINRSYKIREIDGRLLARPVNGDL</sequence>